<dbReference type="InterPro" id="IPR050700">
    <property type="entry name" value="YIM1/Zinc_Alcohol_DH_Fams"/>
</dbReference>
<protein>
    <submittedName>
        <fullName evidence="3">NAD(P)-binding protein</fullName>
    </submittedName>
</protein>
<dbReference type="InterPro" id="IPR002364">
    <property type="entry name" value="Quin_OxRdtase/zeta-crystal_CS"/>
</dbReference>
<evidence type="ECO:0000256" key="1">
    <source>
        <dbReference type="ARBA" id="ARBA00023002"/>
    </source>
</evidence>
<dbReference type="InterPro" id="IPR011032">
    <property type="entry name" value="GroES-like_sf"/>
</dbReference>
<keyword evidence="4" id="KW-1185">Reference proteome</keyword>
<dbReference type="Pfam" id="PF13602">
    <property type="entry name" value="ADH_zinc_N_2"/>
    <property type="match status" value="1"/>
</dbReference>
<evidence type="ECO:0000313" key="4">
    <source>
        <dbReference type="Proteomes" id="UP001305647"/>
    </source>
</evidence>
<dbReference type="InterPro" id="IPR020843">
    <property type="entry name" value="ER"/>
</dbReference>
<dbReference type="InterPro" id="IPR013154">
    <property type="entry name" value="ADH-like_N"/>
</dbReference>
<organism evidence="3 4">
    <name type="scientific">Parathielavia hyrcaniae</name>
    <dbReference type="NCBI Taxonomy" id="113614"/>
    <lineage>
        <taxon>Eukaryota</taxon>
        <taxon>Fungi</taxon>
        <taxon>Dikarya</taxon>
        <taxon>Ascomycota</taxon>
        <taxon>Pezizomycotina</taxon>
        <taxon>Sordariomycetes</taxon>
        <taxon>Sordariomycetidae</taxon>
        <taxon>Sordariales</taxon>
        <taxon>Chaetomiaceae</taxon>
        <taxon>Parathielavia</taxon>
    </lineage>
</organism>
<proteinExistence type="predicted"/>
<dbReference type="PANTHER" id="PTHR11695:SF294">
    <property type="entry name" value="RETICULON-4-INTERACTING PROTEIN 1, MITOCHONDRIAL"/>
    <property type="match status" value="1"/>
</dbReference>
<dbReference type="SUPFAM" id="SSF51735">
    <property type="entry name" value="NAD(P)-binding Rossmann-fold domains"/>
    <property type="match status" value="1"/>
</dbReference>
<dbReference type="GO" id="GO:0016491">
    <property type="term" value="F:oxidoreductase activity"/>
    <property type="evidence" value="ECO:0007669"/>
    <property type="project" value="UniProtKB-KW"/>
</dbReference>
<evidence type="ECO:0000313" key="3">
    <source>
        <dbReference type="EMBL" id="KAK4098116.1"/>
    </source>
</evidence>
<dbReference type="Pfam" id="PF08240">
    <property type="entry name" value="ADH_N"/>
    <property type="match status" value="1"/>
</dbReference>
<dbReference type="SMART" id="SM00829">
    <property type="entry name" value="PKS_ER"/>
    <property type="match status" value="1"/>
</dbReference>
<reference evidence="3" key="2">
    <citation type="submission" date="2023-05" db="EMBL/GenBank/DDBJ databases">
        <authorList>
            <consortium name="Lawrence Berkeley National Laboratory"/>
            <person name="Steindorff A."/>
            <person name="Hensen N."/>
            <person name="Bonometti L."/>
            <person name="Westerberg I."/>
            <person name="Brannstrom I.O."/>
            <person name="Guillou S."/>
            <person name="Cros-Aarteil S."/>
            <person name="Calhoun S."/>
            <person name="Haridas S."/>
            <person name="Kuo A."/>
            <person name="Mondo S."/>
            <person name="Pangilinan J."/>
            <person name="Riley R."/>
            <person name="Labutti K."/>
            <person name="Andreopoulos B."/>
            <person name="Lipzen A."/>
            <person name="Chen C."/>
            <person name="Yanf M."/>
            <person name="Daum C."/>
            <person name="Ng V."/>
            <person name="Clum A."/>
            <person name="Ohm R."/>
            <person name="Martin F."/>
            <person name="Silar P."/>
            <person name="Natvig D."/>
            <person name="Lalanne C."/>
            <person name="Gautier V."/>
            <person name="Ament-Velasquez S.L."/>
            <person name="Kruys A."/>
            <person name="Hutchinson M.I."/>
            <person name="Powell A.J."/>
            <person name="Barry K."/>
            <person name="Miller A.N."/>
            <person name="Grigoriev I.V."/>
            <person name="Debuchy R."/>
            <person name="Gladieux P."/>
            <person name="Thoren M.H."/>
            <person name="Johannesson H."/>
        </authorList>
    </citation>
    <scope>NUCLEOTIDE SEQUENCE</scope>
    <source>
        <strain evidence="3">CBS 757.83</strain>
    </source>
</reference>
<reference evidence="3" key="1">
    <citation type="journal article" date="2023" name="Mol. Phylogenet. Evol.">
        <title>Genome-scale phylogeny and comparative genomics of the fungal order Sordariales.</title>
        <authorList>
            <person name="Hensen N."/>
            <person name="Bonometti L."/>
            <person name="Westerberg I."/>
            <person name="Brannstrom I.O."/>
            <person name="Guillou S."/>
            <person name="Cros-Aarteil S."/>
            <person name="Calhoun S."/>
            <person name="Haridas S."/>
            <person name="Kuo A."/>
            <person name="Mondo S."/>
            <person name="Pangilinan J."/>
            <person name="Riley R."/>
            <person name="LaButti K."/>
            <person name="Andreopoulos B."/>
            <person name="Lipzen A."/>
            <person name="Chen C."/>
            <person name="Yan M."/>
            <person name="Daum C."/>
            <person name="Ng V."/>
            <person name="Clum A."/>
            <person name="Steindorff A."/>
            <person name="Ohm R.A."/>
            <person name="Martin F."/>
            <person name="Silar P."/>
            <person name="Natvig D.O."/>
            <person name="Lalanne C."/>
            <person name="Gautier V."/>
            <person name="Ament-Velasquez S.L."/>
            <person name="Kruys A."/>
            <person name="Hutchinson M.I."/>
            <person name="Powell A.J."/>
            <person name="Barry K."/>
            <person name="Miller A.N."/>
            <person name="Grigoriev I.V."/>
            <person name="Debuchy R."/>
            <person name="Gladieux P."/>
            <person name="Hiltunen Thoren M."/>
            <person name="Johannesson H."/>
        </authorList>
    </citation>
    <scope>NUCLEOTIDE SEQUENCE</scope>
    <source>
        <strain evidence="3">CBS 757.83</strain>
    </source>
</reference>
<accession>A0AAN6PZC6</accession>
<dbReference type="PROSITE" id="PS01162">
    <property type="entry name" value="QOR_ZETA_CRYSTAL"/>
    <property type="match status" value="1"/>
</dbReference>
<dbReference type="PANTHER" id="PTHR11695">
    <property type="entry name" value="ALCOHOL DEHYDROGENASE RELATED"/>
    <property type="match status" value="1"/>
</dbReference>
<dbReference type="SUPFAM" id="SSF50129">
    <property type="entry name" value="GroES-like"/>
    <property type="match status" value="1"/>
</dbReference>
<dbReference type="Proteomes" id="UP001305647">
    <property type="component" value="Unassembled WGS sequence"/>
</dbReference>
<dbReference type="InterPro" id="IPR036291">
    <property type="entry name" value="NAD(P)-bd_dom_sf"/>
</dbReference>
<sequence>MRAWQYSTAAGGLEKHLSLHDSVPLPRMLGDSDLLIQVVAASINPADYKVPELGIVARAVIHTPATPGMDFCGRVVQAAKTVDAFAIGDLVFGRLGPQQHGSLGEYIVAPATACAHVPDGVAPEEAATVGVAGITQYQCIAPNVKPGDKVLINGGSGGTGTFGIQIAKALGCHVTTTCSPGKADLCRSLGADAIIDYTSTDVSQALRSQGQVFALVVDNAGLPDDLYKAADDFLVPEGRFVQVGGPMSLGALKTVTSRLLRPAFLGGGRRKFVMYNIATSQADLRVLGQWMAEKKIRAVIEETYEMGDVPRAFERLKTGRTAGKLVVRVSR</sequence>
<name>A0AAN6PZC6_9PEZI</name>
<feature type="domain" description="Enoyl reductase (ER)" evidence="2">
    <location>
        <begin position="12"/>
        <end position="327"/>
    </location>
</feature>
<comment type="caution">
    <text evidence="3">The sequence shown here is derived from an EMBL/GenBank/DDBJ whole genome shotgun (WGS) entry which is preliminary data.</text>
</comment>
<dbReference type="GO" id="GO:0008270">
    <property type="term" value="F:zinc ion binding"/>
    <property type="evidence" value="ECO:0007669"/>
    <property type="project" value="InterPro"/>
</dbReference>
<dbReference type="Gene3D" id="3.40.50.720">
    <property type="entry name" value="NAD(P)-binding Rossmann-like Domain"/>
    <property type="match status" value="1"/>
</dbReference>
<gene>
    <name evidence="3" type="ORF">N658DRAFT_432630</name>
</gene>
<dbReference type="Gene3D" id="3.90.180.10">
    <property type="entry name" value="Medium-chain alcohol dehydrogenases, catalytic domain"/>
    <property type="match status" value="1"/>
</dbReference>
<dbReference type="EMBL" id="MU863662">
    <property type="protein sequence ID" value="KAK4098116.1"/>
    <property type="molecule type" value="Genomic_DNA"/>
</dbReference>
<evidence type="ECO:0000259" key="2">
    <source>
        <dbReference type="SMART" id="SM00829"/>
    </source>
</evidence>
<keyword evidence="1" id="KW-0560">Oxidoreductase</keyword>
<dbReference type="CDD" id="cd08267">
    <property type="entry name" value="MDR1"/>
    <property type="match status" value="1"/>
</dbReference>
<dbReference type="AlphaFoldDB" id="A0AAN6PZC6"/>
<dbReference type="GO" id="GO:0005739">
    <property type="term" value="C:mitochondrion"/>
    <property type="evidence" value="ECO:0007669"/>
    <property type="project" value="TreeGrafter"/>
</dbReference>